<dbReference type="Pfam" id="PF00795">
    <property type="entry name" value="CN_hydrolase"/>
    <property type="match status" value="1"/>
</dbReference>
<evidence type="ECO:0000313" key="3">
    <source>
        <dbReference type="EMBL" id="MBS8259877.1"/>
    </source>
</evidence>
<dbReference type="Gene3D" id="3.60.110.10">
    <property type="entry name" value="Carbon-nitrogen hydrolase"/>
    <property type="match status" value="1"/>
</dbReference>
<dbReference type="EMBL" id="QTKU01000001">
    <property type="protein sequence ID" value="MBS8259877.1"/>
    <property type="molecule type" value="Genomic_DNA"/>
</dbReference>
<protein>
    <submittedName>
        <fullName evidence="3">N-carbamoyl-D-amino-acid hydrolase</fullName>
    </submittedName>
</protein>
<reference evidence="3" key="1">
    <citation type="submission" date="2018-08" db="EMBL/GenBank/DDBJ databases">
        <authorList>
            <person name="Jin W."/>
            <person name="Wang H."/>
            <person name="Yang Y."/>
            <person name="Li M."/>
            <person name="Liu J."/>
        </authorList>
    </citation>
    <scope>NUCLEOTIDE SEQUENCE</scope>
    <source>
        <strain evidence="3">AESS21</strain>
    </source>
</reference>
<dbReference type="PANTHER" id="PTHR43674:SF12">
    <property type="entry name" value="NITRILASE C965.09-RELATED"/>
    <property type="match status" value="1"/>
</dbReference>
<dbReference type="Proteomes" id="UP000705379">
    <property type="component" value="Unassembled WGS sequence"/>
</dbReference>
<gene>
    <name evidence="3" type="ORF">DYI23_06565</name>
</gene>
<evidence type="ECO:0000313" key="4">
    <source>
        <dbReference type="Proteomes" id="UP000705379"/>
    </source>
</evidence>
<dbReference type="InterPro" id="IPR050345">
    <property type="entry name" value="Aliph_Amidase/BUP"/>
</dbReference>
<dbReference type="PANTHER" id="PTHR43674">
    <property type="entry name" value="NITRILASE C965.09-RELATED"/>
    <property type="match status" value="1"/>
</dbReference>
<evidence type="ECO:0000259" key="2">
    <source>
        <dbReference type="PROSITE" id="PS50263"/>
    </source>
</evidence>
<accession>A0A944CCF0</accession>
<comment type="caution">
    <text evidence="3">The sequence shown here is derived from an EMBL/GenBank/DDBJ whole genome shotgun (WGS) entry which is preliminary data.</text>
</comment>
<dbReference type="PROSITE" id="PS50263">
    <property type="entry name" value="CN_HYDROLASE"/>
    <property type="match status" value="1"/>
</dbReference>
<organism evidence="3 4">
    <name type="scientific">Roseibium polysiphoniae</name>
    <dbReference type="NCBI Taxonomy" id="2571221"/>
    <lineage>
        <taxon>Bacteria</taxon>
        <taxon>Pseudomonadati</taxon>
        <taxon>Pseudomonadota</taxon>
        <taxon>Alphaproteobacteria</taxon>
        <taxon>Hyphomicrobiales</taxon>
        <taxon>Stappiaceae</taxon>
        <taxon>Roseibium</taxon>
    </lineage>
</organism>
<dbReference type="AlphaFoldDB" id="A0A944CCF0"/>
<name>A0A944CCF0_9HYPH</name>
<proteinExistence type="predicted"/>
<reference evidence="3" key="2">
    <citation type="journal article" date="2021" name="Microorganisms">
        <title>Bacterial Dimethylsulfoniopropionate Biosynthesis in the East China Sea.</title>
        <authorList>
            <person name="Liu J."/>
            <person name="Zhang Y."/>
            <person name="Liu J."/>
            <person name="Zhong H."/>
            <person name="Williams B.T."/>
            <person name="Zheng Y."/>
            <person name="Curson A.R.J."/>
            <person name="Sun C."/>
            <person name="Sun H."/>
            <person name="Song D."/>
            <person name="Wagner Mackenzie B."/>
            <person name="Bermejo Martinez A."/>
            <person name="Todd J.D."/>
            <person name="Zhang X.H."/>
        </authorList>
    </citation>
    <scope>NUCLEOTIDE SEQUENCE</scope>
    <source>
        <strain evidence="3">AESS21</strain>
    </source>
</reference>
<evidence type="ECO:0000256" key="1">
    <source>
        <dbReference type="ARBA" id="ARBA00022801"/>
    </source>
</evidence>
<dbReference type="InterPro" id="IPR003010">
    <property type="entry name" value="C-N_Hydrolase"/>
</dbReference>
<feature type="domain" description="CN hydrolase" evidence="2">
    <location>
        <begin position="4"/>
        <end position="275"/>
    </location>
</feature>
<dbReference type="GO" id="GO:0016811">
    <property type="term" value="F:hydrolase activity, acting on carbon-nitrogen (but not peptide) bonds, in linear amides"/>
    <property type="evidence" value="ECO:0007669"/>
    <property type="project" value="TreeGrafter"/>
</dbReference>
<dbReference type="InterPro" id="IPR036526">
    <property type="entry name" value="C-N_Hydrolase_sf"/>
</dbReference>
<dbReference type="RefSeq" id="WP_213215452.1">
    <property type="nucleotide sequence ID" value="NZ_QTKU01000001.1"/>
</dbReference>
<keyword evidence="1 3" id="KW-0378">Hydrolase</keyword>
<dbReference type="CDD" id="cd07569">
    <property type="entry name" value="DCase"/>
    <property type="match status" value="1"/>
</dbReference>
<dbReference type="SUPFAM" id="SSF56317">
    <property type="entry name" value="Carbon-nitrogen hydrolase"/>
    <property type="match status" value="1"/>
</dbReference>
<sequence length="309" mass="34670">MREIVTAALQMGPIQKAESRKDVVDRMIALLDQAKAAGATLAVFPELAFTTFFPRWYMEDPAEVDTWFETEIPSAETKPLFDRAIEHGIGMYVGYAEKTQDGHHFNTSILTAPTGEIIGKYRKIHLPGHSEFDTERDFQHLEKRYFEPGDLGFPVWHSQGGIMGMCICNDRRWPETYRVMGLQGVEMVMLGYNTPAVNSQMSSEGPEDRLFHHRLSVQSGAYQNATWVIAVAKAGDEDGFPLIGGSLIVDPNGKIMAESKTLGDEILVHSCDLDLCTFGKETIFDFARHRRIEHYGLITERTGAEVPPE</sequence>